<accession>A0A316FZ42</accession>
<evidence type="ECO:0000313" key="3">
    <source>
        <dbReference type="Proteomes" id="UP000245790"/>
    </source>
</evidence>
<gene>
    <name evidence="2" type="ORF">C8D97_102301</name>
</gene>
<dbReference type="OrthoDB" id="9804086at2"/>
<evidence type="ECO:0000313" key="2">
    <source>
        <dbReference type="EMBL" id="PWK53911.1"/>
    </source>
</evidence>
<name>A0A316FZ42_9GAMM</name>
<dbReference type="RefSeq" id="WP_109762002.1">
    <property type="nucleotide sequence ID" value="NZ_QGGU01000002.1"/>
</dbReference>
<organism evidence="2 3">
    <name type="scientific">Pleionea mediterranea</name>
    <dbReference type="NCBI Taxonomy" id="523701"/>
    <lineage>
        <taxon>Bacteria</taxon>
        <taxon>Pseudomonadati</taxon>
        <taxon>Pseudomonadota</taxon>
        <taxon>Gammaproteobacteria</taxon>
        <taxon>Oceanospirillales</taxon>
        <taxon>Pleioneaceae</taxon>
        <taxon>Pleionea</taxon>
    </lineage>
</organism>
<proteinExistence type="predicted"/>
<dbReference type="AlphaFoldDB" id="A0A316FZ42"/>
<dbReference type="EMBL" id="QGGU01000002">
    <property type="protein sequence ID" value="PWK53911.1"/>
    <property type="molecule type" value="Genomic_DNA"/>
</dbReference>
<protein>
    <submittedName>
        <fullName evidence="2">Uncharacterized protein</fullName>
    </submittedName>
</protein>
<comment type="caution">
    <text evidence="2">The sequence shown here is derived from an EMBL/GenBank/DDBJ whole genome shotgun (WGS) entry which is preliminary data.</text>
</comment>
<keyword evidence="1" id="KW-0175">Coiled coil</keyword>
<keyword evidence="3" id="KW-1185">Reference proteome</keyword>
<dbReference type="Proteomes" id="UP000245790">
    <property type="component" value="Unassembled WGS sequence"/>
</dbReference>
<reference evidence="2 3" key="1">
    <citation type="submission" date="2018-05" db="EMBL/GenBank/DDBJ databases">
        <title>Genomic Encyclopedia of Type Strains, Phase IV (KMG-IV): sequencing the most valuable type-strain genomes for metagenomic binning, comparative biology and taxonomic classification.</title>
        <authorList>
            <person name="Goeker M."/>
        </authorList>
    </citation>
    <scope>NUCLEOTIDE SEQUENCE [LARGE SCALE GENOMIC DNA]</scope>
    <source>
        <strain evidence="2 3">DSM 25350</strain>
    </source>
</reference>
<feature type="coiled-coil region" evidence="1">
    <location>
        <begin position="2"/>
        <end position="36"/>
    </location>
</feature>
<evidence type="ECO:0000256" key="1">
    <source>
        <dbReference type="SAM" id="Coils"/>
    </source>
</evidence>
<sequence>MSDSFSERLSQIDNRLQKLDEEKRLLVTERNEIMARQEIELAKHFNQLATPEAKVDLFISYFQS</sequence>